<dbReference type="Pfam" id="PF21181">
    <property type="entry name" value="SsfX3_N"/>
    <property type="match status" value="1"/>
</dbReference>
<protein>
    <submittedName>
        <fullName evidence="3">GDSL-type esterase/lipase family protein</fullName>
    </submittedName>
</protein>
<dbReference type="PANTHER" id="PTHR30383">
    <property type="entry name" value="THIOESTERASE 1/PROTEASE 1/LYSOPHOSPHOLIPASE L1"/>
    <property type="match status" value="1"/>
</dbReference>
<dbReference type="InterPro" id="IPR036514">
    <property type="entry name" value="SGNH_hydro_sf"/>
</dbReference>
<comment type="caution">
    <text evidence="3">The sequence shown here is derived from an EMBL/GenBank/DDBJ whole genome shotgun (WGS) entry which is preliminary data.</text>
</comment>
<feature type="domain" description="SsfX3-like N-terminal" evidence="2">
    <location>
        <begin position="16"/>
        <end position="120"/>
    </location>
</feature>
<dbReference type="SUPFAM" id="SSF52266">
    <property type="entry name" value="SGNH hydrolase"/>
    <property type="match status" value="1"/>
</dbReference>
<dbReference type="Pfam" id="PF14606">
    <property type="entry name" value="Lipase_GDSL_3"/>
    <property type="match status" value="1"/>
</dbReference>
<organism evidence="3 4">
    <name type="scientific">Paenibacillus mellifer</name>
    <dbReference type="NCBI Taxonomy" id="2937794"/>
    <lineage>
        <taxon>Bacteria</taxon>
        <taxon>Bacillati</taxon>
        <taxon>Bacillota</taxon>
        <taxon>Bacilli</taxon>
        <taxon>Bacillales</taxon>
        <taxon>Paenibacillaceae</taxon>
        <taxon>Paenibacillus</taxon>
    </lineage>
</organism>
<dbReference type="InterPro" id="IPR013830">
    <property type="entry name" value="SGNH_hydro"/>
</dbReference>
<feature type="domain" description="SGNH hydrolase-type esterase" evidence="1">
    <location>
        <begin position="148"/>
        <end position="318"/>
    </location>
</feature>
<dbReference type="Gene3D" id="3.40.50.1110">
    <property type="entry name" value="SGNH hydrolase"/>
    <property type="match status" value="1"/>
</dbReference>
<name>A0A9X1Y1P5_9BACL</name>
<dbReference type="Proteomes" id="UP001139534">
    <property type="component" value="Unassembled WGS sequence"/>
</dbReference>
<proteinExistence type="predicted"/>
<evidence type="ECO:0000259" key="1">
    <source>
        <dbReference type="Pfam" id="PF14606"/>
    </source>
</evidence>
<dbReference type="EMBL" id="JALPRK010000022">
    <property type="protein sequence ID" value="MCK8489312.1"/>
    <property type="molecule type" value="Genomic_DNA"/>
</dbReference>
<reference evidence="3" key="1">
    <citation type="submission" date="2022-04" db="EMBL/GenBank/DDBJ databases">
        <authorList>
            <person name="Seo M.-J."/>
        </authorList>
    </citation>
    <scope>NUCLEOTIDE SEQUENCE</scope>
    <source>
        <strain evidence="3">MBLB2552</strain>
    </source>
</reference>
<evidence type="ECO:0000313" key="4">
    <source>
        <dbReference type="Proteomes" id="UP001139534"/>
    </source>
</evidence>
<keyword evidence="4" id="KW-1185">Reference proteome</keyword>
<dbReference type="InterPro" id="IPR051532">
    <property type="entry name" value="Ester_Hydrolysis_Enzymes"/>
</dbReference>
<dbReference type="RefSeq" id="WP_248553348.1">
    <property type="nucleotide sequence ID" value="NZ_JALPRK010000022.1"/>
</dbReference>
<evidence type="ECO:0000259" key="2">
    <source>
        <dbReference type="Pfam" id="PF21181"/>
    </source>
</evidence>
<dbReference type="InterPro" id="IPR048977">
    <property type="entry name" value="SsfX3-like_N"/>
</dbReference>
<dbReference type="AlphaFoldDB" id="A0A9X1Y1P5"/>
<accession>A0A9X1Y1P5</accession>
<gene>
    <name evidence="3" type="ORF">M0651_19245</name>
</gene>
<sequence>MCPLTITDLPLDDKWFHGAVSLQRLPDGIKPWRIPYEDYEMFPPDGIGTKAEICAGARIRLNTNSSAIRVGFTPLTEEATLDCLCEGQLQARLNLAQGATEANFLGLPQGRKTVEIYLPQNIGMTVTRLSVEADAVCESAPDLRLKWVAYGSSITQCVAADGPSSTWPAIAARECDFHLTCLGFSGNCHLEPRVGRMIADLPADFISLCVGINVYGAASLSPRTFKPALIGLIDSIRAQHPDTPLLVISPIYATDRETNANSLGYSLTSMREEIRETVSLFCRRGDSRIYYGHGLDWFGESDRERLSDGLHPNAEGYRLMGERFKERMLGVLDQRITFHDSF</sequence>
<dbReference type="Gene3D" id="2.60.120.260">
    <property type="entry name" value="Galactose-binding domain-like"/>
    <property type="match status" value="1"/>
</dbReference>
<dbReference type="PANTHER" id="PTHR30383:SF29">
    <property type="entry name" value="SGNH HYDROLASE-TYPE ESTERASE DOMAIN-CONTAINING PROTEIN"/>
    <property type="match status" value="1"/>
</dbReference>
<evidence type="ECO:0000313" key="3">
    <source>
        <dbReference type="EMBL" id="MCK8489312.1"/>
    </source>
</evidence>